<protein>
    <recommendedName>
        <fullName evidence="5">DUF306 domain-containing protein</fullName>
    </recommendedName>
</protein>
<evidence type="ECO:0000256" key="2">
    <source>
        <dbReference type="SAM" id="SignalP"/>
    </source>
</evidence>
<evidence type="ECO:0000313" key="4">
    <source>
        <dbReference type="Proteomes" id="UP000469159"/>
    </source>
</evidence>
<evidence type="ECO:0008006" key="5">
    <source>
        <dbReference type="Google" id="ProtNLM"/>
    </source>
</evidence>
<keyword evidence="4" id="KW-1185">Reference proteome</keyword>
<feature type="signal peptide" evidence="2">
    <location>
        <begin position="1"/>
        <end position="21"/>
    </location>
</feature>
<gene>
    <name evidence="3" type="ORF">GRI75_10445</name>
</gene>
<dbReference type="EMBL" id="WTYK01000005">
    <property type="protein sequence ID" value="MXP42059.1"/>
    <property type="molecule type" value="Genomic_DNA"/>
</dbReference>
<dbReference type="OrthoDB" id="5489750at2"/>
<comment type="caution">
    <text evidence="3">The sequence shown here is derived from an EMBL/GenBank/DDBJ whole genome shotgun (WGS) entry which is preliminary data.</text>
</comment>
<feature type="chain" id="PRO_5026262909" description="DUF306 domain-containing protein" evidence="2">
    <location>
        <begin position="22"/>
        <end position="113"/>
    </location>
</feature>
<proteinExistence type="predicted"/>
<dbReference type="Proteomes" id="UP000469159">
    <property type="component" value="Unassembled WGS sequence"/>
</dbReference>
<sequence>MTIRALALGIAISLAHSPADAAQPSEAPARSQQSGSRWEVISIDGMPAPRRSDYPAATLFMGTDGAIGGTWECNSGGTAYVRWTKDGGFSGAGGPIIFTLIGCSDQDKNGLCG</sequence>
<evidence type="ECO:0000256" key="1">
    <source>
        <dbReference type="SAM" id="MobiDB-lite"/>
    </source>
</evidence>
<feature type="region of interest" description="Disordered" evidence="1">
    <location>
        <begin position="18"/>
        <end position="37"/>
    </location>
</feature>
<accession>A0A6I4UWC4</accession>
<organism evidence="3 4">
    <name type="scientific">Croceibacterium soli</name>
    <dbReference type="NCBI Taxonomy" id="1739690"/>
    <lineage>
        <taxon>Bacteria</taxon>
        <taxon>Pseudomonadati</taxon>
        <taxon>Pseudomonadota</taxon>
        <taxon>Alphaproteobacteria</taxon>
        <taxon>Sphingomonadales</taxon>
        <taxon>Erythrobacteraceae</taxon>
        <taxon>Croceibacterium</taxon>
    </lineage>
</organism>
<reference evidence="3 4" key="1">
    <citation type="submission" date="2019-12" db="EMBL/GenBank/DDBJ databases">
        <title>Genomic-based taxomic classification of the family Erythrobacteraceae.</title>
        <authorList>
            <person name="Xu L."/>
        </authorList>
    </citation>
    <scope>NUCLEOTIDE SEQUENCE [LARGE SCALE GENOMIC DNA]</scope>
    <source>
        <strain evidence="3 4">MCCC 1K02066</strain>
    </source>
</reference>
<dbReference type="AlphaFoldDB" id="A0A6I4UWC4"/>
<dbReference type="RefSeq" id="WP_160746912.1">
    <property type="nucleotide sequence ID" value="NZ_WTYK01000005.1"/>
</dbReference>
<name>A0A6I4UWC4_9SPHN</name>
<evidence type="ECO:0000313" key="3">
    <source>
        <dbReference type="EMBL" id="MXP42059.1"/>
    </source>
</evidence>
<keyword evidence="2" id="KW-0732">Signal</keyword>